<dbReference type="RefSeq" id="XP_030385147.1">
    <property type="nucleotide sequence ID" value="XM_030529287.1"/>
</dbReference>
<dbReference type="PANTHER" id="PTHR16230">
    <property type="entry name" value="CAPPUCCINO"/>
    <property type="match status" value="1"/>
</dbReference>
<feature type="region of interest" description="Disordered" evidence="1">
    <location>
        <begin position="125"/>
        <end position="167"/>
    </location>
</feature>
<evidence type="ECO:0000256" key="1">
    <source>
        <dbReference type="SAM" id="MobiDB-lite"/>
    </source>
</evidence>
<name>A0A6J2UDF2_DROLE</name>
<accession>A0A6J2UDF2</accession>
<feature type="compositionally biased region" description="Polar residues" evidence="1">
    <location>
        <begin position="127"/>
        <end position="139"/>
    </location>
</feature>
<sequence>MADKSAAQDYAQILKSADLSKEINPLIDHIDDMLMSRLEEFETLLANVRAESNGIMGNHVSNIISFSDDFAELRTRIDNLEEFVGVVNANLNEVERSVDVAEQELSVTDYSLRGLLLKPLKAKLSPTDASDQTPKSNLSAEGDFQPVPIFKSDNYFGPAKDNFETSS</sequence>
<evidence type="ECO:0000313" key="3">
    <source>
        <dbReference type="RefSeq" id="XP_030385147.1"/>
    </source>
</evidence>
<protein>
    <submittedName>
        <fullName evidence="3">Biogenesis of lysosome-related organelles complex 1 subunit 4</fullName>
    </submittedName>
</protein>
<dbReference type="Proteomes" id="UP000504634">
    <property type="component" value="Unplaced"/>
</dbReference>
<dbReference type="GeneID" id="115632227"/>
<organism evidence="2 3">
    <name type="scientific">Drosophila lebanonensis</name>
    <name type="common">Fruit fly</name>
    <name type="synonym">Scaptodrosophila lebanonensis</name>
    <dbReference type="NCBI Taxonomy" id="7225"/>
    <lineage>
        <taxon>Eukaryota</taxon>
        <taxon>Metazoa</taxon>
        <taxon>Ecdysozoa</taxon>
        <taxon>Arthropoda</taxon>
        <taxon>Hexapoda</taxon>
        <taxon>Insecta</taxon>
        <taxon>Pterygota</taxon>
        <taxon>Neoptera</taxon>
        <taxon>Endopterygota</taxon>
        <taxon>Diptera</taxon>
        <taxon>Brachycera</taxon>
        <taxon>Muscomorpha</taxon>
        <taxon>Ephydroidea</taxon>
        <taxon>Drosophilidae</taxon>
        <taxon>Scaptodrosophila</taxon>
    </lineage>
</organism>
<dbReference type="AlphaFoldDB" id="A0A6J2UDF2"/>
<evidence type="ECO:0000313" key="2">
    <source>
        <dbReference type="Proteomes" id="UP000504634"/>
    </source>
</evidence>
<dbReference type="InterPro" id="IPR024857">
    <property type="entry name" value="Cappuccino"/>
</dbReference>
<proteinExistence type="predicted"/>
<gene>
    <name evidence="3" type="primary">LOC115632227</name>
</gene>
<keyword evidence="2" id="KW-1185">Reference proteome</keyword>
<dbReference type="PANTHER" id="PTHR16230:SF3">
    <property type="entry name" value="BIOGENESIS OF LYSOSOMAL ORGANELLES COMPLEX-1, SUBUNIT 4, CAPPUCCINO"/>
    <property type="match status" value="1"/>
</dbReference>
<dbReference type="OrthoDB" id="2372305at2759"/>
<reference evidence="3" key="1">
    <citation type="submission" date="2025-08" db="UniProtKB">
        <authorList>
            <consortium name="RefSeq"/>
        </authorList>
    </citation>
    <scope>IDENTIFICATION</scope>
    <source>
        <strain evidence="3">11010-0011.00</strain>
        <tissue evidence="3">Whole body</tissue>
    </source>
</reference>
<dbReference type="CTD" id="39219"/>
<dbReference type="GO" id="GO:0031083">
    <property type="term" value="C:BLOC-1 complex"/>
    <property type="evidence" value="ECO:0007669"/>
    <property type="project" value="TreeGrafter"/>
</dbReference>